<name>A0A8X8ZA21_SALSN</name>
<dbReference type="EMBL" id="PNBA02000016">
    <property type="protein sequence ID" value="KAG6397301.1"/>
    <property type="molecule type" value="Genomic_DNA"/>
</dbReference>
<evidence type="ECO:0000313" key="2">
    <source>
        <dbReference type="EMBL" id="KAG6397301.1"/>
    </source>
</evidence>
<feature type="domain" description="Reverse transcriptase Ty1/copia-type" evidence="1">
    <location>
        <begin position="22"/>
        <end position="107"/>
    </location>
</feature>
<dbReference type="Pfam" id="PF07727">
    <property type="entry name" value="RVT_2"/>
    <property type="match status" value="1"/>
</dbReference>
<keyword evidence="3" id="KW-1185">Reference proteome</keyword>
<reference evidence="2" key="1">
    <citation type="submission" date="2018-01" db="EMBL/GenBank/DDBJ databases">
        <authorList>
            <person name="Mao J.F."/>
        </authorList>
    </citation>
    <scope>NUCLEOTIDE SEQUENCE</scope>
    <source>
        <strain evidence="2">Huo1</strain>
        <tissue evidence="2">Leaf</tissue>
    </source>
</reference>
<comment type="caution">
    <text evidence="2">The sequence shown here is derived from an EMBL/GenBank/DDBJ whole genome shotgun (WGS) entry which is preliminary data.</text>
</comment>
<sequence>MGCRHRHWPSSLLIGQVLQECDSNRHMKQPIGFEQGGPHLVCKLNKAIYGLKQASRAWFLTVHSVLISLGFSQSKADASMFFRQRECDVIYLLIYVDDMLIIETSLGLRGRVENHSEVKADVSSKLACNVMLHEDVKVNDHVKERGARDNVGVIDESPAVHLDPQKDLERCGRYL</sequence>
<proteinExistence type="predicted"/>
<evidence type="ECO:0000313" key="3">
    <source>
        <dbReference type="Proteomes" id="UP000298416"/>
    </source>
</evidence>
<dbReference type="Proteomes" id="UP000298416">
    <property type="component" value="Unassembled WGS sequence"/>
</dbReference>
<reference evidence="2" key="2">
    <citation type="submission" date="2020-08" db="EMBL/GenBank/DDBJ databases">
        <title>Plant Genome Project.</title>
        <authorList>
            <person name="Zhang R.-G."/>
        </authorList>
    </citation>
    <scope>NUCLEOTIDE SEQUENCE</scope>
    <source>
        <strain evidence="2">Huo1</strain>
        <tissue evidence="2">Leaf</tissue>
    </source>
</reference>
<dbReference type="AlphaFoldDB" id="A0A8X8ZA21"/>
<accession>A0A8X8ZA21</accession>
<organism evidence="2">
    <name type="scientific">Salvia splendens</name>
    <name type="common">Scarlet sage</name>
    <dbReference type="NCBI Taxonomy" id="180675"/>
    <lineage>
        <taxon>Eukaryota</taxon>
        <taxon>Viridiplantae</taxon>
        <taxon>Streptophyta</taxon>
        <taxon>Embryophyta</taxon>
        <taxon>Tracheophyta</taxon>
        <taxon>Spermatophyta</taxon>
        <taxon>Magnoliopsida</taxon>
        <taxon>eudicotyledons</taxon>
        <taxon>Gunneridae</taxon>
        <taxon>Pentapetalae</taxon>
        <taxon>asterids</taxon>
        <taxon>lamiids</taxon>
        <taxon>Lamiales</taxon>
        <taxon>Lamiaceae</taxon>
        <taxon>Nepetoideae</taxon>
        <taxon>Mentheae</taxon>
        <taxon>Salviinae</taxon>
        <taxon>Salvia</taxon>
        <taxon>Salvia subgen. Calosphace</taxon>
        <taxon>core Calosphace</taxon>
    </lineage>
</organism>
<evidence type="ECO:0000259" key="1">
    <source>
        <dbReference type="Pfam" id="PF07727"/>
    </source>
</evidence>
<dbReference type="InterPro" id="IPR013103">
    <property type="entry name" value="RVT_2"/>
</dbReference>
<gene>
    <name evidence="2" type="ORF">SASPL_143467</name>
</gene>
<protein>
    <recommendedName>
        <fullName evidence="1">Reverse transcriptase Ty1/copia-type domain-containing protein</fullName>
    </recommendedName>
</protein>